<protein>
    <submittedName>
        <fullName evidence="1">Uncharacterized protein</fullName>
    </submittedName>
</protein>
<dbReference type="EMBL" id="CP108222">
    <property type="protein sequence ID" value="WTT23279.1"/>
    <property type="molecule type" value="Genomic_DNA"/>
</dbReference>
<proteinExistence type="predicted"/>
<organism evidence="1">
    <name type="scientific">Streptomyces sp. NBC_00093</name>
    <dbReference type="NCBI Taxonomy" id="2975649"/>
    <lineage>
        <taxon>Bacteria</taxon>
        <taxon>Bacillati</taxon>
        <taxon>Actinomycetota</taxon>
        <taxon>Actinomycetes</taxon>
        <taxon>Kitasatosporales</taxon>
        <taxon>Streptomycetaceae</taxon>
        <taxon>Streptomyces</taxon>
    </lineage>
</organism>
<evidence type="ECO:0000313" key="1">
    <source>
        <dbReference type="EMBL" id="WTT23279.1"/>
    </source>
</evidence>
<name>A0AAU2AGV5_9ACTN</name>
<accession>A0AAU2AGV5</accession>
<dbReference type="AlphaFoldDB" id="A0AAU2AGV5"/>
<sequence>MAEPCTDCGQLRPVAARPGGQPVCGSCQRRRSAAACVSCGRTRPIRSQTSDGPVCATCFARAAPPGRCSGCGRHGPIKLKKRNLCSTCAGKQRPPQPCRDCGHTRPVAARDARGPQCHVCWRKQHRALCTRCGQDRPALGTLDGRPYCPHCWEKVRPAAELCADCGRLPAALTSRQDSLRRCRRCHQAKPGPCARCGTVTKAERHWPEGPVCLTCVDTVRFTHATCASCQQHRPVFDRDSDRHPICPECSGIQLAYTCTVCGGMGRIHSRRRCPPCRAAQRLDEVFTACTDQLKAELAPLYRHLASYPSPYTLIAYLDGTGGRLIHRLLTGDLACTHDSLDQLRQTASVTHLRSLLTAVGLLPSRDEHLARAHHRAQILLNTVHESADRLLLTRYMRWTILPAAHEHTERTGSLGPHHARYLLEQLRTAHAFTHYLRTTGSTLADCTQPHIDAWLSSQRWRTSYLRQFLTWAAVHGEAPRHVAVSALAASEDRSIMSDTDRLLLAHRLEHDDTIALPDRIAGCLVLQYGQHVTRITQLTVDDVLEHPKEPGILGLTLGSDPLWLRPRLSHLMARLITERHPDRVLARSIPTPHLFPGSHPGRPLSADHLARRLKTLGIKNLRRARNGALLSMVGSVHWKLLADLLGISDSAAQRWHTAAGGDRASYVATRLKQDAATGPE</sequence>
<reference evidence="1" key="1">
    <citation type="submission" date="2022-10" db="EMBL/GenBank/DDBJ databases">
        <title>The complete genomes of actinobacterial strains from the NBC collection.</title>
        <authorList>
            <person name="Joergensen T.S."/>
            <person name="Alvarez Arevalo M."/>
            <person name="Sterndorff E.B."/>
            <person name="Faurdal D."/>
            <person name="Vuksanovic O."/>
            <person name="Mourched A.-S."/>
            <person name="Charusanti P."/>
            <person name="Shaw S."/>
            <person name="Blin K."/>
            <person name="Weber T."/>
        </authorList>
    </citation>
    <scope>NUCLEOTIDE SEQUENCE</scope>
    <source>
        <strain evidence="1">NBC_00093</strain>
    </source>
</reference>
<gene>
    <name evidence="1" type="ORF">OHA22_50865</name>
</gene>